<dbReference type="PANTHER" id="PTHR34310:SF9">
    <property type="entry name" value="BLR5716 PROTEIN"/>
    <property type="match status" value="1"/>
</dbReference>
<gene>
    <name evidence="2" type="ORF">ACFOSU_03910</name>
</gene>
<dbReference type="Gene3D" id="2.170.150.40">
    <property type="entry name" value="Domain of unknown function (DUF427)"/>
    <property type="match status" value="1"/>
</dbReference>
<accession>A0ABV7EJX5</accession>
<dbReference type="Pfam" id="PF04248">
    <property type="entry name" value="NTP_transf_9"/>
    <property type="match status" value="1"/>
</dbReference>
<keyword evidence="3" id="KW-1185">Reference proteome</keyword>
<protein>
    <submittedName>
        <fullName evidence="2">DUF427 domain-containing protein</fullName>
    </submittedName>
</protein>
<dbReference type="PANTHER" id="PTHR34310">
    <property type="entry name" value="DUF427 DOMAIN PROTEIN (AFU_ORTHOLOGUE AFUA_3G02220)"/>
    <property type="match status" value="1"/>
</dbReference>
<evidence type="ECO:0000313" key="2">
    <source>
        <dbReference type="EMBL" id="MFC3103029.1"/>
    </source>
</evidence>
<reference evidence="3" key="1">
    <citation type="journal article" date="2019" name="Int. J. Syst. Evol. Microbiol.">
        <title>The Global Catalogue of Microorganisms (GCM) 10K type strain sequencing project: providing services to taxonomists for standard genome sequencing and annotation.</title>
        <authorList>
            <consortium name="The Broad Institute Genomics Platform"/>
            <consortium name="The Broad Institute Genome Sequencing Center for Infectious Disease"/>
            <person name="Wu L."/>
            <person name="Ma J."/>
        </authorList>
    </citation>
    <scope>NUCLEOTIDE SEQUENCE [LARGE SCALE GENOMIC DNA]</scope>
    <source>
        <strain evidence="3">KCTC 52640</strain>
    </source>
</reference>
<name>A0ABV7EJX5_9GAMM</name>
<dbReference type="InterPro" id="IPR038694">
    <property type="entry name" value="DUF427_sf"/>
</dbReference>
<dbReference type="Proteomes" id="UP001595462">
    <property type="component" value="Unassembled WGS sequence"/>
</dbReference>
<sequence length="119" mass="13213">MPAGPDDRIRLNAFHGRVRATTGEQLVADTCAAIELHETGYPVRLYLPRADIAPGTLRVSDKRTHCPFKGDATYFNLQHAATTLDDAAWSYEQPIDAMAAIAGYLSFDHPQLTLHIEEY</sequence>
<feature type="domain" description="DUF427" evidence="1">
    <location>
        <begin position="18"/>
        <end position="108"/>
    </location>
</feature>
<evidence type="ECO:0000313" key="3">
    <source>
        <dbReference type="Proteomes" id="UP001595462"/>
    </source>
</evidence>
<dbReference type="InterPro" id="IPR007361">
    <property type="entry name" value="DUF427"/>
</dbReference>
<dbReference type="EMBL" id="JBHRSS010000003">
    <property type="protein sequence ID" value="MFC3103029.1"/>
    <property type="molecule type" value="Genomic_DNA"/>
</dbReference>
<evidence type="ECO:0000259" key="1">
    <source>
        <dbReference type="Pfam" id="PF04248"/>
    </source>
</evidence>
<proteinExistence type="predicted"/>
<organism evidence="2 3">
    <name type="scientific">Salinisphaera aquimarina</name>
    <dbReference type="NCBI Taxonomy" id="2094031"/>
    <lineage>
        <taxon>Bacteria</taxon>
        <taxon>Pseudomonadati</taxon>
        <taxon>Pseudomonadota</taxon>
        <taxon>Gammaproteobacteria</taxon>
        <taxon>Salinisphaerales</taxon>
        <taxon>Salinisphaeraceae</taxon>
        <taxon>Salinisphaera</taxon>
    </lineage>
</organism>
<dbReference type="RefSeq" id="WP_380686659.1">
    <property type="nucleotide sequence ID" value="NZ_JBHRSS010000003.1"/>
</dbReference>
<comment type="caution">
    <text evidence="2">The sequence shown here is derived from an EMBL/GenBank/DDBJ whole genome shotgun (WGS) entry which is preliminary data.</text>
</comment>